<dbReference type="EMBL" id="MU793307">
    <property type="protein sequence ID" value="KAJ3786734.1"/>
    <property type="molecule type" value="Genomic_DNA"/>
</dbReference>
<reference evidence="2" key="1">
    <citation type="submission" date="2022-08" db="EMBL/GenBank/DDBJ databases">
        <authorList>
            <consortium name="DOE Joint Genome Institute"/>
            <person name="Min B."/>
            <person name="Riley R."/>
            <person name="Sierra-Patev S."/>
            <person name="Naranjo-Ortiz M."/>
            <person name="Looney B."/>
            <person name="Konkel Z."/>
            <person name="Slot J.C."/>
            <person name="Sakamoto Y."/>
            <person name="Steenwyk J.L."/>
            <person name="Rokas A."/>
            <person name="Carro J."/>
            <person name="Camarero S."/>
            <person name="Ferreira P."/>
            <person name="Molpeceres G."/>
            <person name="Ruiz-Duenas F.J."/>
            <person name="Serrano A."/>
            <person name="Henrissat B."/>
            <person name="Drula E."/>
            <person name="Hughes K.W."/>
            <person name="Mata J.L."/>
            <person name="Ishikawa N.K."/>
            <person name="Vargas-Isla R."/>
            <person name="Ushijima S."/>
            <person name="Smith C.A."/>
            <person name="Ahrendt S."/>
            <person name="Andreopoulos W."/>
            <person name="He G."/>
            <person name="Labutti K."/>
            <person name="Lipzen A."/>
            <person name="Ng V."/>
            <person name="Sandor L."/>
            <person name="Barry K."/>
            <person name="Martinez A.T."/>
            <person name="Xiao Y."/>
            <person name="Gibbons J.G."/>
            <person name="Terashima K."/>
            <person name="Hibbett D.S."/>
            <person name="Grigoriev I.V."/>
        </authorList>
    </citation>
    <scope>NUCLEOTIDE SEQUENCE</scope>
    <source>
        <strain evidence="2">TFB10291</strain>
    </source>
</reference>
<protein>
    <submittedName>
        <fullName evidence="2">Uncharacterized protein</fullName>
    </submittedName>
</protein>
<name>A0AA38KQN3_9AGAR</name>
<feature type="signal peptide" evidence="1">
    <location>
        <begin position="1"/>
        <end position="22"/>
    </location>
</feature>
<feature type="chain" id="PRO_5041305197" evidence="1">
    <location>
        <begin position="23"/>
        <end position="262"/>
    </location>
</feature>
<keyword evidence="3" id="KW-1185">Reference proteome</keyword>
<comment type="caution">
    <text evidence="2">The sequence shown here is derived from an EMBL/GenBank/DDBJ whole genome shotgun (WGS) entry which is preliminary data.</text>
</comment>
<accession>A0AA38KQN3</accession>
<evidence type="ECO:0000313" key="2">
    <source>
        <dbReference type="EMBL" id="KAJ3786734.1"/>
    </source>
</evidence>
<dbReference type="Proteomes" id="UP001163798">
    <property type="component" value="Unassembled WGS sequence"/>
</dbReference>
<evidence type="ECO:0000256" key="1">
    <source>
        <dbReference type="SAM" id="SignalP"/>
    </source>
</evidence>
<gene>
    <name evidence="2" type="ORF">GGU10DRAFT_418575</name>
</gene>
<evidence type="ECO:0000313" key="3">
    <source>
        <dbReference type="Proteomes" id="UP001163798"/>
    </source>
</evidence>
<organism evidence="2 3">
    <name type="scientific">Lentinula aff. detonsa</name>
    <dbReference type="NCBI Taxonomy" id="2804958"/>
    <lineage>
        <taxon>Eukaryota</taxon>
        <taxon>Fungi</taxon>
        <taxon>Dikarya</taxon>
        <taxon>Basidiomycota</taxon>
        <taxon>Agaricomycotina</taxon>
        <taxon>Agaricomycetes</taxon>
        <taxon>Agaricomycetidae</taxon>
        <taxon>Agaricales</taxon>
        <taxon>Marasmiineae</taxon>
        <taxon>Omphalotaceae</taxon>
        <taxon>Lentinula</taxon>
    </lineage>
</organism>
<dbReference type="AlphaFoldDB" id="A0AA38KQN3"/>
<sequence length="262" mass="28828">MRIVFIGLLFSILLVIVNPVASVPLFGKAKKLPDMKVIYPLPVTSTISNPGTNRFRVDAFADIDCERKPLGTISGENIEIKDLKTPKGKCLMFILPMPPQCKLQVERPDKGTRAGPVQQFGGDYTQGTMIRGSFESIRIVCAGITENLPDMEVSAPVFPVSKHGTNRIEVDAYADRDCEGERLGTISGDDIGVKELETPGGNCLKFILPMPPQCKLQVERFFEGTRARPVQQFHRGYIQGTMLHGSFESIKIQCADASKLDA</sequence>
<keyword evidence="1" id="KW-0732">Signal</keyword>
<proteinExistence type="predicted"/>